<keyword evidence="1" id="KW-0472">Membrane</keyword>
<evidence type="ECO:0000256" key="1">
    <source>
        <dbReference type="SAM" id="Phobius"/>
    </source>
</evidence>
<feature type="transmembrane region" description="Helical" evidence="1">
    <location>
        <begin position="47"/>
        <end position="66"/>
    </location>
</feature>
<comment type="caution">
    <text evidence="2">The sequence shown here is derived from an EMBL/GenBank/DDBJ whole genome shotgun (WGS) entry which is preliminary data.</text>
</comment>
<evidence type="ECO:0000313" key="3">
    <source>
        <dbReference type="Proteomes" id="UP000177486"/>
    </source>
</evidence>
<organism evidence="2 3">
    <name type="scientific">Candidatus Niyogibacteria bacterium RIFCSPLOWO2_01_FULL_45_48</name>
    <dbReference type="NCBI Taxonomy" id="1801724"/>
    <lineage>
        <taxon>Bacteria</taxon>
        <taxon>Candidatus Niyogiibacteriota</taxon>
    </lineage>
</organism>
<name>A0A1G2F052_9BACT</name>
<dbReference type="EMBL" id="MHMQ01000009">
    <property type="protein sequence ID" value="OGZ31000.1"/>
    <property type="molecule type" value="Genomic_DNA"/>
</dbReference>
<keyword evidence="1" id="KW-0812">Transmembrane</keyword>
<reference evidence="2 3" key="1">
    <citation type="journal article" date="2016" name="Nat. Commun.">
        <title>Thousands of microbial genomes shed light on interconnected biogeochemical processes in an aquifer system.</title>
        <authorList>
            <person name="Anantharaman K."/>
            <person name="Brown C.T."/>
            <person name="Hug L.A."/>
            <person name="Sharon I."/>
            <person name="Castelle C.J."/>
            <person name="Probst A.J."/>
            <person name="Thomas B.C."/>
            <person name="Singh A."/>
            <person name="Wilkins M.J."/>
            <person name="Karaoz U."/>
            <person name="Brodie E.L."/>
            <person name="Williams K.H."/>
            <person name="Hubbard S.S."/>
            <person name="Banfield J.F."/>
        </authorList>
    </citation>
    <scope>NUCLEOTIDE SEQUENCE [LARGE SCALE GENOMIC DNA]</scope>
</reference>
<gene>
    <name evidence="2" type="ORF">A2931_02435</name>
</gene>
<evidence type="ECO:0000313" key="2">
    <source>
        <dbReference type="EMBL" id="OGZ31000.1"/>
    </source>
</evidence>
<sequence length="234" mass="26177">MEKIRNSISAIKEKTKHVAHVCKGLCVNFCAKCVPFLKNLGAHKTQIIVAAAVVVLAMGGAFAFYLSKDALISWFKEESPTFSAIRKAELVATGKVGSKVLMGDLEISLLDVVEGSYHPLEVDEEFKRVPPRGYFGARVTIFNTGYNEKEFLLIALTDDLGNQYERDKDVDFYVDGIKDFGPAREIYPRTIRGGDIGNEKYYLLFSEIHSDAKKLQLVIVSETQNKKAVFDIDR</sequence>
<dbReference type="Proteomes" id="UP000177486">
    <property type="component" value="Unassembled WGS sequence"/>
</dbReference>
<dbReference type="AlphaFoldDB" id="A0A1G2F052"/>
<protein>
    <submittedName>
        <fullName evidence="2">Uncharacterized protein</fullName>
    </submittedName>
</protein>
<proteinExistence type="predicted"/>
<accession>A0A1G2F052</accession>
<keyword evidence="1" id="KW-1133">Transmembrane helix</keyword>